<keyword evidence="2" id="KW-0805">Transcription regulation</keyword>
<keyword evidence="3" id="KW-0238">DNA-binding</keyword>
<evidence type="ECO:0000256" key="3">
    <source>
        <dbReference type="ARBA" id="ARBA00023125"/>
    </source>
</evidence>
<evidence type="ECO:0000313" key="6">
    <source>
        <dbReference type="EMBL" id="PQF22931.1"/>
    </source>
</evidence>
<dbReference type="PANTHER" id="PTHR34294:SF1">
    <property type="entry name" value="TRANSCRIPTIONAL REGULATOR LSRR"/>
    <property type="match status" value="1"/>
</dbReference>
<dbReference type="InterPro" id="IPR051054">
    <property type="entry name" value="SorC_transcr_regulators"/>
</dbReference>
<dbReference type="EMBL" id="PUAP01000027">
    <property type="protein sequence ID" value="PQF22931.1"/>
    <property type="molecule type" value="Genomic_DNA"/>
</dbReference>
<gene>
    <name evidence="6" type="ORF">CUS89_09485</name>
</gene>
<evidence type="ECO:0000256" key="1">
    <source>
        <dbReference type="ARBA" id="ARBA00010466"/>
    </source>
</evidence>
<dbReference type="InterPro" id="IPR013324">
    <property type="entry name" value="RNA_pol_sigma_r3/r4-like"/>
</dbReference>
<evidence type="ECO:0000256" key="2">
    <source>
        <dbReference type="ARBA" id="ARBA00023015"/>
    </source>
</evidence>
<dbReference type="PANTHER" id="PTHR34294">
    <property type="entry name" value="TRANSCRIPTIONAL REGULATOR-RELATED"/>
    <property type="match status" value="1"/>
</dbReference>
<name>A0A2S7RTA8_ENTMU</name>
<evidence type="ECO:0000313" key="7">
    <source>
        <dbReference type="Proteomes" id="UP000237934"/>
    </source>
</evidence>
<comment type="similarity">
    <text evidence="1">Belongs to the SorC transcriptional regulatory family.</text>
</comment>
<dbReference type="AlphaFoldDB" id="A0A2S7RTA8"/>
<dbReference type="InterPro" id="IPR037171">
    <property type="entry name" value="NagB/RpiA_transferase-like"/>
</dbReference>
<keyword evidence="4" id="KW-0804">Transcription</keyword>
<dbReference type="RefSeq" id="WP_104871928.1">
    <property type="nucleotide sequence ID" value="NZ_PUAP01000027.1"/>
</dbReference>
<protein>
    <submittedName>
        <fullName evidence="6">Transcriptional regulator</fullName>
    </submittedName>
</protein>
<reference evidence="6 7" key="1">
    <citation type="journal article" date="2018" name="Pathog. Dis.">
        <title>Whole-genome sequencing based characterization of antimicrobial resistance in Enterococcus.</title>
        <authorList>
            <person name="Tyson G."/>
        </authorList>
    </citation>
    <scope>NUCLEOTIDE SEQUENCE [LARGE SCALE GENOMIC DNA]</scope>
    <source>
        <strain evidence="6 7">CVM N55263</strain>
    </source>
</reference>
<dbReference type="Gene3D" id="1.10.10.60">
    <property type="entry name" value="Homeodomain-like"/>
    <property type="match status" value="1"/>
</dbReference>
<sequence>MGYSDDKRLLVELASMYYNEGAKQEEIAKKFSISRSLVSKYLAKARSLGLVEIIIHDDLIHPFQRLEQKIQKKYQLKEVICVHSIGEESLNKRLGIATARYLSRIIKADMTIAISAGTTLHEAAVIFSVKNHLSNVRFIPMVGGLGREHVSLQSNVICELLANKCGGIALELHAPITVDSAEAKQVFLSQSFIKNVLEEAKNADISLVGIGGTPVYSTMTKAYLAKEDGMKVDFTNGEIIGDICYNFINEEGSVVDCEWNKRVLSLEVADLKKIPLKIAAAGGKDKVKGINAALTNHLVDVLIIDEDTAKFLLNEYI</sequence>
<dbReference type="GO" id="GO:0030246">
    <property type="term" value="F:carbohydrate binding"/>
    <property type="evidence" value="ECO:0007669"/>
    <property type="project" value="InterPro"/>
</dbReference>
<dbReference type="Gene3D" id="3.40.50.1360">
    <property type="match status" value="1"/>
</dbReference>
<evidence type="ECO:0000256" key="4">
    <source>
        <dbReference type="ARBA" id="ARBA00023163"/>
    </source>
</evidence>
<feature type="domain" description="Sugar-binding" evidence="5">
    <location>
        <begin position="65"/>
        <end position="314"/>
    </location>
</feature>
<proteinExistence type="inferred from homology"/>
<organism evidence="6 7">
    <name type="scientific">Enterococcus mundtii</name>
    <dbReference type="NCBI Taxonomy" id="53346"/>
    <lineage>
        <taxon>Bacteria</taxon>
        <taxon>Bacillati</taxon>
        <taxon>Bacillota</taxon>
        <taxon>Bacilli</taxon>
        <taxon>Lactobacillales</taxon>
        <taxon>Enterococcaceae</taxon>
        <taxon>Enterococcus</taxon>
    </lineage>
</organism>
<dbReference type="SUPFAM" id="SSF88659">
    <property type="entry name" value="Sigma3 and sigma4 domains of RNA polymerase sigma factors"/>
    <property type="match status" value="1"/>
</dbReference>
<evidence type="ECO:0000259" key="5">
    <source>
        <dbReference type="Pfam" id="PF04198"/>
    </source>
</evidence>
<dbReference type="SUPFAM" id="SSF100950">
    <property type="entry name" value="NagB/RpiA/CoA transferase-like"/>
    <property type="match status" value="1"/>
</dbReference>
<dbReference type="InterPro" id="IPR007324">
    <property type="entry name" value="Sugar-bd_dom_put"/>
</dbReference>
<dbReference type="GO" id="GO:0003677">
    <property type="term" value="F:DNA binding"/>
    <property type="evidence" value="ECO:0007669"/>
    <property type="project" value="UniProtKB-KW"/>
</dbReference>
<dbReference type="Proteomes" id="UP000237934">
    <property type="component" value="Unassembled WGS sequence"/>
</dbReference>
<accession>A0A2S7RTA8</accession>
<dbReference type="Pfam" id="PF04198">
    <property type="entry name" value="Sugar-bind"/>
    <property type="match status" value="1"/>
</dbReference>
<comment type="caution">
    <text evidence="6">The sequence shown here is derived from an EMBL/GenBank/DDBJ whole genome shotgun (WGS) entry which is preliminary data.</text>
</comment>